<evidence type="ECO:0000313" key="2">
    <source>
        <dbReference type="EMBL" id="SIS34300.1"/>
    </source>
</evidence>
<reference evidence="2 3" key="1">
    <citation type="submission" date="2017-01" db="EMBL/GenBank/DDBJ databases">
        <authorList>
            <person name="Mah S.A."/>
            <person name="Swanson W.J."/>
            <person name="Moy G.W."/>
            <person name="Vacquier V.D."/>
        </authorList>
    </citation>
    <scope>NUCLEOTIDE SEQUENCE [LARGE SCALE GENOMIC DNA]</scope>
    <source>
        <strain evidence="2 3">DSM 16927</strain>
    </source>
</reference>
<dbReference type="EMBL" id="CP033926">
    <property type="protein sequence ID" value="AZB01289.1"/>
    <property type="molecule type" value="Genomic_DNA"/>
</dbReference>
<evidence type="ECO:0000313" key="4">
    <source>
        <dbReference type="Proteomes" id="UP000279541"/>
    </source>
</evidence>
<reference evidence="1 4" key="2">
    <citation type="submission" date="2018-11" db="EMBL/GenBank/DDBJ databases">
        <title>Proposal to divide the Flavobacteriaceae and reorganize its genera based on Amino Acid Identity values calculated from whole genome sequences.</title>
        <authorList>
            <person name="Nicholson A.C."/>
            <person name="Gulvik C.A."/>
            <person name="Whitney A.M."/>
            <person name="Humrighouse B.W."/>
            <person name="Bell M."/>
            <person name="Holmes B."/>
            <person name="Steigerwalt A.G."/>
            <person name="Villarma A."/>
            <person name="Sheth M."/>
            <person name="Batra D."/>
            <person name="Pryor J."/>
            <person name="Bernardet J.-F."/>
            <person name="Hugo C."/>
            <person name="Kampfer P."/>
            <person name="Newman J."/>
            <person name="McQuiston J.R."/>
        </authorList>
    </citation>
    <scope>NUCLEOTIDE SEQUENCE [LARGE SCALE GENOMIC DNA]</scope>
    <source>
        <strain evidence="1 4">DSM 16927</strain>
    </source>
</reference>
<dbReference type="OrthoDB" id="1257198at2"/>
<evidence type="ECO:0000313" key="3">
    <source>
        <dbReference type="Proteomes" id="UP000186106"/>
    </source>
</evidence>
<dbReference type="AlphaFoldDB" id="A0A1N7IB96"/>
<dbReference type="Proteomes" id="UP000186106">
    <property type="component" value="Unassembled WGS sequence"/>
</dbReference>
<accession>A0A1N7IB96</accession>
<name>A0A1N7IB96_9FLAO</name>
<dbReference type="Proteomes" id="UP000279541">
    <property type="component" value="Chromosome"/>
</dbReference>
<evidence type="ECO:0000313" key="1">
    <source>
        <dbReference type="EMBL" id="AZB01289.1"/>
    </source>
</evidence>
<gene>
    <name evidence="1" type="ORF">EG359_17445</name>
    <name evidence="2" type="ORF">SAMN05421768_103690</name>
</gene>
<dbReference type="EMBL" id="FTNZ01000003">
    <property type="protein sequence ID" value="SIS34300.1"/>
    <property type="molecule type" value="Genomic_DNA"/>
</dbReference>
<proteinExistence type="predicted"/>
<protein>
    <submittedName>
        <fullName evidence="2">Uncharacterized protein</fullName>
    </submittedName>
</protein>
<organism evidence="2 3">
    <name type="scientific">Chryseobacterium joostei</name>
    <dbReference type="NCBI Taxonomy" id="112234"/>
    <lineage>
        <taxon>Bacteria</taxon>
        <taxon>Pseudomonadati</taxon>
        <taxon>Bacteroidota</taxon>
        <taxon>Flavobacteriia</taxon>
        <taxon>Flavobacteriales</taxon>
        <taxon>Weeksellaceae</taxon>
        <taxon>Chryseobacterium group</taxon>
        <taxon>Chryseobacterium</taxon>
    </lineage>
</organism>
<dbReference type="RefSeq" id="WP_076353360.1">
    <property type="nucleotide sequence ID" value="NZ_CP033926.1"/>
</dbReference>
<dbReference type="KEGG" id="cjt:EG359_17445"/>
<dbReference type="STRING" id="112234.SAMN05421768_103690"/>
<sequence>MINHNTLLYRVLDRTIKVKFQNNEFVANYTEGDLFELVAKLNDSATKYPIIWLQTGYTVERRKQEEKTKMIGCKFFLITLGSRTDRYKKRFESTYDNVLYPLLSKIDKVFDKSKGITASDVDSYMVFPLNDIAKDENGKQIPELTAITEIWDAVLFETDITISNSCFPELLIK</sequence>
<keyword evidence="4" id="KW-1185">Reference proteome</keyword>